<evidence type="ECO:0000259" key="1">
    <source>
        <dbReference type="Pfam" id="PF18702"/>
    </source>
</evidence>
<accession>A0A1X1R5K0</accession>
<dbReference type="InterPro" id="IPR041313">
    <property type="entry name" value="DUF5642"/>
</dbReference>
<feature type="domain" description="DUF5642" evidence="1">
    <location>
        <begin position="56"/>
        <end position="212"/>
    </location>
</feature>
<gene>
    <name evidence="2" type="ORF">AWC04_15800</name>
</gene>
<protein>
    <recommendedName>
        <fullName evidence="1">DUF5642 domain-containing protein</fullName>
    </recommendedName>
</protein>
<dbReference type="AlphaFoldDB" id="A0A1X1R5K0"/>
<dbReference type="RefSeq" id="WP_085098636.1">
    <property type="nucleotide sequence ID" value="NZ_AP022603.1"/>
</dbReference>
<dbReference type="STRING" id="1793.AWC04_15800"/>
<dbReference type="OrthoDB" id="4622949at2"/>
<sequence length="234" mass="23294">MRIGAGVPAVALTAAVLGGLLAGCGGSDSGGAEAGGTQSAVPAIAGGAPDGDLDVGRLSEAADIFPAGYVAAGLPKAVVSREEAEQLAGMHRAVPISYDPPRCRSLAEPFRMTEGSETAGIRSSEPRTISVLAARMPLPGPDPLVAPGCTKVAMNSPGSMTGTAEAIPAPQIPGAGTLATRSRIEGTEGGASRTIETYTLVAVLSPRTSVMVQGSEDPKLLGDLLVKAVAKVRG</sequence>
<dbReference type="Pfam" id="PF18702">
    <property type="entry name" value="DUF5642"/>
    <property type="match status" value="1"/>
</dbReference>
<organism evidence="2 3">
    <name type="scientific">Mycolicibacterium fallax</name>
    <name type="common">Mycobacterium fallax</name>
    <dbReference type="NCBI Taxonomy" id="1793"/>
    <lineage>
        <taxon>Bacteria</taxon>
        <taxon>Bacillati</taxon>
        <taxon>Actinomycetota</taxon>
        <taxon>Actinomycetes</taxon>
        <taxon>Mycobacteriales</taxon>
        <taxon>Mycobacteriaceae</taxon>
        <taxon>Mycolicibacterium</taxon>
    </lineage>
</organism>
<dbReference type="Proteomes" id="UP000193484">
    <property type="component" value="Unassembled WGS sequence"/>
</dbReference>
<comment type="caution">
    <text evidence="2">The sequence shown here is derived from an EMBL/GenBank/DDBJ whole genome shotgun (WGS) entry which is preliminary data.</text>
</comment>
<proteinExistence type="predicted"/>
<evidence type="ECO:0000313" key="3">
    <source>
        <dbReference type="Proteomes" id="UP000193484"/>
    </source>
</evidence>
<evidence type="ECO:0000313" key="2">
    <source>
        <dbReference type="EMBL" id="ORV00016.1"/>
    </source>
</evidence>
<name>A0A1X1R5K0_MYCFA</name>
<dbReference type="PROSITE" id="PS51257">
    <property type="entry name" value="PROKAR_LIPOPROTEIN"/>
    <property type="match status" value="1"/>
</dbReference>
<keyword evidence="3" id="KW-1185">Reference proteome</keyword>
<dbReference type="EMBL" id="LQOJ01000050">
    <property type="protein sequence ID" value="ORV00016.1"/>
    <property type="molecule type" value="Genomic_DNA"/>
</dbReference>
<reference evidence="2 3" key="1">
    <citation type="submission" date="2016-01" db="EMBL/GenBank/DDBJ databases">
        <title>The new phylogeny of the genus Mycobacterium.</title>
        <authorList>
            <person name="Tarcisio F."/>
            <person name="Conor M."/>
            <person name="Antonella G."/>
            <person name="Elisabetta G."/>
            <person name="Giulia F.S."/>
            <person name="Sara T."/>
            <person name="Anna F."/>
            <person name="Clotilde B."/>
            <person name="Roberto B."/>
            <person name="Veronica D.S."/>
            <person name="Fabio R."/>
            <person name="Monica P."/>
            <person name="Olivier J."/>
            <person name="Enrico T."/>
            <person name="Nicola S."/>
        </authorList>
    </citation>
    <scope>NUCLEOTIDE SEQUENCE [LARGE SCALE GENOMIC DNA]</scope>
    <source>
        <strain evidence="2 3">DSM 44179</strain>
    </source>
</reference>